<keyword evidence="7" id="KW-0675">Receptor</keyword>
<evidence type="ECO:0000256" key="2">
    <source>
        <dbReference type="ARBA" id="ARBA00008685"/>
    </source>
</evidence>
<keyword evidence="3" id="KW-1003">Cell membrane</keyword>
<evidence type="ECO:0000256" key="9">
    <source>
        <dbReference type="SAM" id="MobiDB-lite"/>
    </source>
</evidence>
<evidence type="ECO:0000256" key="5">
    <source>
        <dbReference type="ARBA" id="ARBA00022989"/>
    </source>
</evidence>
<keyword evidence="13" id="KW-1185">Reference proteome</keyword>
<protein>
    <recommendedName>
        <fullName evidence="11">Ionotropic glutamate receptor C-terminal domain-containing protein</fullName>
    </recommendedName>
</protein>
<evidence type="ECO:0000256" key="7">
    <source>
        <dbReference type="ARBA" id="ARBA00023170"/>
    </source>
</evidence>
<dbReference type="Gene3D" id="1.10.287.70">
    <property type="match status" value="1"/>
</dbReference>
<proteinExistence type="inferred from homology"/>
<dbReference type="Proteomes" id="UP000292052">
    <property type="component" value="Unassembled WGS sequence"/>
</dbReference>
<gene>
    <name evidence="12" type="ORF">BDFB_001545</name>
</gene>
<keyword evidence="6 10" id="KW-0472">Membrane</keyword>
<dbReference type="OrthoDB" id="6500454at2759"/>
<comment type="similarity">
    <text evidence="2">Belongs to the glutamate-gated ion channel (TC 1.A.10.1) family.</text>
</comment>
<dbReference type="GO" id="GO:0015276">
    <property type="term" value="F:ligand-gated monoatomic ion channel activity"/>
    <property type="evidence" value="ECO:0007669"/>
    <property type="project" value="InterPro"/>
</dbReference>
<comment type="caution">
    <text evidence="12">The sequence shown here is derived from an EMBL/GenBank/DDBJ whole genome shotgun (WGS) entry which is preliminary data.</text>
</comment>
<evidence type="ECO:0000313" key="13">
    <source>
        <dbReference type="Proteomes" id="UP000292052"/>
    </source>
</evidence>
<dbReference type="GO" id="GO:0005886">
    <property type="term" value="C:plasma membrane"/>
    <property type="evidence" value="ECO:0007669"/>
    <property type="project" value="UniProtKB-SubCell"/>
</dbReference>
<organism evidence="12 13">
    <name type="scientific">Asbolus verrucosus</name>
    <name type="common">Desert ironclad beetle</name>
    <dbReference type="NCBI Taxonomy" id="1661398"/>
    <lineage>
        <taxon>Eukaryota</taxon>
        <taxon>Metazoa</taxon>
        <taxon>Ecdysozoa</taxon>
        <taxon>Arthropoda</taxon>
        <taxon>Hexapoda</taxon>
        <taxon>Insecta</taxon>
        <taxon>Pterygota</taxon>
        <taxon>Neoptera</taxon>
        <taxon>Endopterygota</taxon>
        <taxon>Coleoptera</taxon>
        <taxon>Polyphaga</taxon>
        <taxon>Cucujiformia</taxon>
        <taxon>Tenebrionidae</taxon>
        <taxon>Pimeliinae</taxon>
        <taxon>Asbolus</taxon>
    </lineage>
</organism>
<feature type="non-terminal residue" evidence="12">
    <location>
        <position position="1"/>
    </location>
</feature>
<feature type="transmembrane region" description="Helical" evidence="10">
    <location>
        <begin position="264"/>
        <end position="283"/>
    </location>
</feature>
<evidence type="ECO:0000256" key="6">
    <source>
        <dbReference type="ARBA" id="ARBA00023136"/>
    </source>
</evidence>
<reference evidence="12 13" key="1">
    <citation type="submission" date="2017-03" db="EMBL/GenBank/DDBJ databases">
        <title>Genome of the blue death feigning beetle - Asbolus verrucosus.</title>
        <authorList>
            <person name="Rider S.D."/>
        </authorList>
    </citation>
    <scope>NUCLEOTIDE SEQUENCE [LARGE SCALE GENOMIC DNA]</scope>
    <source>
        <strain evidence="12">Butters</strain>
        <tissue evidence="12">Head and leg muscle</tissue>
    </source>
</reference>
<accession>A0A482VRD6</accession>
<dbReference type="SUPFAM" id="SSF53850">
    <property type="entry name" value="Periplasmic binding protein-like II"/>
    <property type="match status" value="1"/>
</dbReference>
<feature type="domain" description="Ionotropic glutamate receptor C-terminal" evidence="11">
    <location>
        <begin position="225"/>
        <end position="507"/>
    </location>
</feature>
<name>A0A482VRD6_ASBVE</name>
<feature type="transmembrane region" description="Helical" evidence="10">
    <location>
        <begin position="295"/>
        <end position="322"/>
    </location>
</feature>
<dbReference type="PANTHER" id="PTHR42643:SF24">
    <property type="entry name" value="IONOTROPIC RECEPTOR 60A"/>
    <property type="match status" value="1"/>
</dbReference>
<dbReference type="EMBL" id="QDEB01070236">
    <property type="protein sequence ID" value="RZC35511.1"/>
    <property type="molecule type" value="Genomic_DNA"/>
</dbReference>
<dbReference type="Pfam" id="PF00060">
    <property type="entry name" value="Lig_chan"/>
    <property type="match status" value="1"/>
</dbReference>
<evidence type="ECO:0000256" key="4">
    <source>
        <dbReference type="ARBA" id="ARBA00022692"/>
    </source>
</evidence>
<evidence type="ECO:0000313" key="12">
    <source>
        <dbReference type="EMBL" id="RZC35511.1"/>
    </source>
</evidence>
<feature type="region of interest" description="Disordered" evidence="9">
    <location>
        <begin position="609"/>
        <end position="633"/>
    </location>
</feature>
<comment type="subcellular location">
    <subcellularLocation>
        <location evidence="1">Cell membrane</location>
        <topology evidence="1">Multi-pass membrane protein</topology>
    </subcellularLocation>
</comment>
<evidence type="ECO:0000259" key="11">
    <source>
        <dbReference type="Pfam" id="PF00060"/>
    </source>
</evidence>
<feature type="compositionally biased region" description="Acidic residues" evidence="9">
    <location>
        <begin position="624"/>
        <end position="633"/>
    </location>
</feature>
<sequence>IPDFNSYQISKRALQKSHEKSQLEKWEDKFLQRSRQFDQTASLVALISKIALEQLSGCTAVVLYDTFTENSNDLLLEKLFRTFPIPYVHGQITEQYYMKIPKLLKNPDSCISYILFLKDVMRCKTVIGTQVNNKVVLVARSSQWRVYEFLASEESQSFMNLSAEAVTDVVKTNKANLGIAGLYVTDERMKLTTVSHLHSQDCAAFISLTSTALPRYRAIMGPFHWTVWLALTLAYLFSIFPLAFSDKHSLRHLIDRPEEVENMFWYVFGTFTNAFSFLGKNSWSKTDKFATRLLIGFYWIFTIIITACYTGSIIAFVTLPVYPATIDTPEQLLRGRYQIGTLNKGGWQYWFNNSTDPITKKLLKNIDLVPDVESGLKNTTKAFFWPYAFLGSKAQLDYIVRTNFSTMNKRSLLHISSECFVPFSVGLIYNKNALYGKIIDLGLLRTFQSGLITKLKGDVEWSMLRSATGKLLAANSFGNSLRSLTVEDRALTLDDTQGMFLLLGLGFLLGGASLLSEWMGGCLHLCKGKRPNTATSIQSNYRSHEAPTPREKLDSIQYNSFESHRIEEDIFEEPQEKEHNCIVHEQNVESEDDIEEHINKLFDFEEIFGDRNTNDDSTAQKNEELEEENEKKV</sequence>
<dbReference type="AlphaFoldDB" id="A0A482VRD6"/>
<evidence type="ECO:0000256" key="1">
    <source>
        <dbReference type="ARBA" id="ARBA00004651"/>
    </source>
</evidence>
<feature type="non-terminal residue" evidence="12">
    <location>
        <position position="633"/>
    </location>
</feature>
<evidence type="ECO:0000256" key="3">
    <source>
        <dbReference type="ARBA" id="ARBA00022475"/>
    </source>
</evidence>
<keyword evidence="4 10" id="KW-0812">Transmembrane</keyword>
<dbReference type="InterPro" id="IPR001320">
    <property type="entry name" value="Iontro_rcpt_C"/>
</dbReference>
<dbReference type="GO" id="GO:0050906">
    <property type="term" value="P:detection of stimulus involved in sensory perception"/>
    <property type="evidence" value="ECO:0007669"/>
    <property type="project" value="UniProtKB-ARBA"/>
</dbReference>
<evidence type="ECO:0000256" key="8">
    <source>
        <dbReference type="ARBA" id="ARBA00023180"/>
    </source>
</evidence>
<keyword evidence="5 10" id="KW-1133">Transmembrane helix</keyword>
<dbReference type="InterPro" id="IPR052192">
    <property type="entry name" value="Insect_Ionotropic_Sensory_Rcpt"/>
</dbReference>
<dbReference type="STRING" id="1661398.A0A482VRD6"/>
<keyword evidence="8" id="KW-0325">Glycoprotein</keyword>
<feature type="transmembrane region" description="Helical" evidence="10">
    <location>
        <begin position="225"/>
        <end position="244"/>
    </location>
</feature>
<evidence type="ECO:0000256" key="10">
    <source>
        <dbReference type="SAM" id="Phobius"/>
    </source>
</evidence>
<dbReference type="PANTHER" id="PTHR42643">
    <property type="entry name" value="IONOTROPIC RECEPTOR 20A-RELATED"/>
    <property type="match status" value="1"/>
</dbReference>